<evidence type="ECO:0000256" key="1">
    <source>
        <dbReference type="SAM" id="MobiDB-lite"/>
    </source>
</evidence>
<organism evidence="2 3">
    <name type="scientific">Carpinus fangiana</name>
    <dbReference type="NCBI Taxonomy" id="176857"/>
    <lineage>
        <taxon>Eukaryota</taxon>
        <taxon>Viridiplantae</taxon>
        <taxon>Streptophyta</taxon>
        <taxon>Embryophyta</taxon>
        <taxon>Tracheophyta</taxon>
        <taxon>Spermatophyta</taxon>
        <taxon>Magnoliopsida</taxon>
        <taxon>eudicotyledons</taxon>
        <taxon>Gunneridae</taxon>
        <taxon>Pentapetalae</taxon>
        <taxon>rosids</taxon>
        <taxon>fabids</taxon>
        <taxon>Fagales</taxon>
        <taxon>Betulaceae</taxon>
        <taxon>Carpinus</taxon>
    </lineage>
</organism>
<proteinExistence type="predicted"/>
<accession>A0A5N6R8L8</accession>
<keyword evidence="3" id="KW-1185">Reference proteome</keyword>
<feature type="compositionally biased region" description="Basic and acidic residues" evidence="1">
    <location>
        <begin position="1"/>
        <end position="16"/>
    </location>
</feature>
<sequence>MGPMLEHNDRLKRSGDTCESWPKTHGADIVKKAQCMGKAKSSMEMEGSTKELCRGLGGILQKLQGTPEQVCPIVVPRERDGSLRRWKWQARGEDIGGAMPAIEDHMGSKGNHKPGL</sequence>
<evidence type="ECO:0000313" key="2">
    <source>
        <dbReference type="EMBL" id="KAE8056137.1"/>
    </source>
</evidence>
<reference evidence="2 3" key="1">
    <citation type="submission" date="2019-06" db="EMBL/GenBank/DDBJ databases">
        <title>A chromosomal-level reference genome of Carpinus fangiana (Coryloideae, Betulaceae).</title>
        <authorList>
            <person name="Yang X."/>
            <person name="Wang Z."/>
            <person name="Zhang L."/>
            <person name="Hao G."/>
            <person name="Liu J."/>
            <person name="Yang Y."/>
        </authorList>
    </citation>
    <scope>NUCLEOTIDE SEQUENCE [LARGE SCALE GENOMIC DNA]</scope>
    <source>
        <strain evidence="2">Cfa_2016G</strain>
        <tissue evidence="2">Leaf</tissue>
    </source>
</reference>
<dbReference type="EMBL" id="CM017325">
    <property type="protein sequence ID" value="KAE8056137.1"/>
    <property type="molecule type" value="Genomic_DNA"/>
</dbReference>
<protein>
    <submittedName>
        <fullName evidence="2">Uncharacterized protein</fullName>
    </submittedName>
</protein>
<dbReference type="AlphaFoldDB" id="A0A5N6R8L8"/>
<name>A0A5N6R8L8_9ROSI</name>
<gene>
    <name evidence="2" type="ORF">FH972_012931</name>
</gene>
<evidence type="ECO:0000313" key="3">
    <source>
        <dbReference type="Proteomes" id="UP000327013"/>
    </source>
</evidence>
<feature type="region of interest" description="Disordered" evidence="1">
    <location>
        <begin position="1"/>
        <end position="23"/>
    </location>
</feature>
<dbReference type="Proteomes" id="UP000327013">
    <property type="component" value="Chromosome 5"/>
</dbReference>